<dbReference type="Pfam" id="PF02684">
    <property type="entry name" value="LpxB"/>
    <property type="match status" value="1"/>
</dbReference>
<protein>
    <recommendedName>
        <fullName evidence="3 10">Lipid-A-disaccharide synthase</fullName>
        <ecNumber evidence="2 10">2.4.1.182</ecNumber>
    </recommendedName>
</protein>
<accession>A0ABU9L2U3</accession>
<evidence type="ECO:0000256" key="9">
    <source>
        <dbReference type="ARBA" id="ARBA00048975"/>
    </source>
</evidence>
<evidence type="ECO:0000256" key="2">
    <source>
        <dbReference type="ARBA" id="ARBA00012687"/>
    </source>
</evidence>
<keyword evidence="6 11" id="KW-0328">Glycosyltransferase</keyword>
<dbReference type="GO" id="GO:0008915">
    <property type="term" value="F:lipid-A-disaccharide synthase activity"/>
    <property type="evidence" value="ECO:0007669"/>
    <property type="project" value="UniProtKB-EC"/>
</dbReference>
<keyword evidence="7 11" id="KW-0808">Transferase</keyword>
<evidence type="ECO:0000313" key="11">
    <source>
        <dbReference type="EMBL" id="MEL4456771.1"/>
    </source>
</evidence>
<dbReference type="EC" id="2.4.1.182" evidence="2 10"/>
<sequence length="369" mass="42344">MKYYIISGEASGDLHASNLMKALKIEDSHADFRFWGGDLMQEVGGTMVKHYKDLAFMGFAEVIMNLRTILNNIKYCKKDILEYAPDALILVDYPGFNLRIAEFAKRNQIIVHYYISPQIWAWKENRIKKIKRDVDQMYVILPFEREFYEDKHDFPVHFVGHPLLDAIAGRKPINPSKFAKENGLNEKPIIALLPGSRKQEISKMLSVMLKMAPKFADYQFVIAGAPGQDISFYHKFISEENIAIVINKTYDLLSVSTAALVTSGTATLETALFKVPEVVCYKGNEISYQIGKRLVNVKYISLVNLILDKEVVTELIQDEFNETNLENELFKILDYKEREIMFDQYYELERALGGKGASEKTAKLITKYT</sequence>
<dbReference type="PANTHER" id="PTHR30372:SF4">
    <property type="entry name" value="LIPID-A-DISACCHARIDE SYNTHASE, MITOCHONDRIAL-RELATED"/>
    <property type="match status" value="1"/>
</dbReference>
<dbReference type="RefSeq" id="WP_342160937.1">
    <property type="nucleotide sequence ID" value="NZ_JBCDNA010000003.1"/>
</dbReference>
<dbReference type="NCBIfam" id="TIGR00215">
    <property type="entry name" value="lpxB"/>
    <property type="match status" value="1"/>
</dbReference>
<evidence type="ECO:0000256" key="3">
    <source>
        <dbReference type="ARBA" id="ARBA00020902"/>
    </source>
</evidence>
<name>A0ABU9L2U3_9FLAO</name>
<reference evidence="11 12" key="1">
    <citation type="submission" date="2024-04" db="EMBL/GenBank/DDBJ databases">
        <title>whole genome sequencing of Lutimonas vermicola strain IMCC1616.</title>
        <authorList>
            <person name="Bae S.S."/>
        </authorList>
    </citation>
    <scope>NUCLEOTIDE SEQUENCE [LARGE SCALE GENOMIC DNA]</scope>
    <source>
        <strain evidence="11 12">IMCC1616</strain>
    </source>
</reference>
<evidence type="ECO:0000256" key="8">
    <source>
        <dbReference type="ARBA" id="ARBA00023098"/>
    </source>
</evidence>
<proteinExistence type="predicted"/>
<keyword evidence="12" id="KW-1185">Reference proteome</keyword>
<keyword evidence="4" id="KW-0444">Lipid biosynthesis</keyword>
<evidence type="ECO:0000256" key="5">
    <source>
        <dbReference type="ARBA" id="ARBA00022556"/>
    </source>
</evidence>
<dbReference type="InterPro" id="IPR003835">
    <property type="entry name" value="Glyco_trans_19"/>
</dbReference>
<gene>
    <name evidence="11" type="primary">lpxB</name>
    <name evidence="11" type="ORF">AABB81_12755</name>
</gene>
<dbReference type="SUPFAM" id="SSF53756">
    <property type="entry name" value="UDP-Glycosyltransferase/glycogen phosphorylase"/>
    <property type="match status" value="1"/>
</dbReference>
<dbReference type="Proteomes" id="UP001474120">
    <property type="component" value="Unassembled WGS sequence"/>
</dbReference>
<keyword evidence="5" id="KW-0441">Lipid A biosynthesis</keyword>
<evidence type="ECO:0000256" key="1">
    <source>
        <dbReference type="ARBA" id="ARBA00002056"/>
    </source>
</evidence>
<comment type="catalytic activity">
    <reaction evidence="9">
        <text>a lipid X + a UDP-2-N,3-O-bis[(3R)-3-hydroxyacyl]-alpha-D-glucosamine = a lipid A disaccharide + UDP + H(+)</text>
        <dbReference type="Rhea" id="RHEA:67828"/>
        <dbReference type="ChEBI" id="CHEBI:15378"/>
        <dbReference type="ChEBI" id="CHEBI:58223"/>
        <dbReference type="ChEBI" id="CHEBI:137748"/>
        <dbReference type="ChEBI" id="CHEBI:176338"/>
        <dbReference type="ChEBI" id="CHEBI:176343"/>
        <dbReference type="EC" id="2.4.1.182"/>
    </reaction>
</comment>
<evidence type="ECO:0000256" key="6">
    <source>
        <dbReference type="ARBA" id="ARBA00022676"/>
    </source>
</evidence>
<evidence type="ECO:0000256" key="4">
    <source>
        <dbReference type="ARBA" id="ARBA00022516"/>
    </source>
</evidence>
<dbReference type="EMBL" id="JBCDNA010000003">
    <property type="protein sequence ID" value="MEL4456771.1"/>
    <property type="molecule type" value="Genomic_DNA"/>
</dbReference>
<evidence type="ECO:0000256" key="10">
    <source>
        <dbReference type="NCBIfam" id="TIGR00215"/>
    </source>
</evidence>
<comment type="caution">
    <text evidence="11">The sequence shown here is derived from an EMBL/GenBank/DDBJ whole genome shotgun (WGS) entry which is preliminary data.</text>
</comment>
<keyword evidence="8" id="KW-0443">Lipid metabolism</keyword>
<dbReference type="PANTHER" id="PTHR30372">
    <property type="entry name" value="LIPID-A-DISACCHARIDE SYNTHASE"/>
    <property type="match status" value="1"/>
</dbReference>
<organism evidence="11 12">
    <name type="scientific">Lutimonas vermicola</name>
    <dbReference type="NCBI Taxonomy" id="414288"/>
    <lineage>
        <taxon>Bacteria</taxon>
        <taxon>Pseudomonadati</taxon>
        <taxon>Bacteroidota</taxon>
        <taxon>Flavobacteriia</taxon>
        <taxon>Flavobacteriales</taxon>
        <taxon>Flavobacteriaceae</taxon>
        <taxon>Lutimonas</taxon>
    </lineage>
</organism>
<evidence type="ECO:0000313" key="12">
    <source>
        <dbReference type="Proteomes" id="UP001474120"/>
    </source>
</evidence>
<comment type="function">
    <text evidence="1">Condensation of UDP-2,3-diacylglucosamine and 2,3-diacylglucosamine-1-phosphate to form lipid A disaccharide, a precursor of lipid A, a phosphorylated glycolipid that anchors the lipopolysaccharide to the outer membrane of the cell.</text>
</comment>
<evidence type="ECO:0000256" key="7">
    <source>
        <dbReference type="ARBA" id="ARBA00022679"/>
    </source>
</evidence>